<name>A0A225W8G5_9STRA</name>
<evidence type="ECO:0000259" key="1">
    <source>
        <dbReference type="PROSITE" id="PS50879"/>
    </source>
</evidence>
<dbReference type="STRING" id="4795.A0A225W8G5"/>
<reference evidence="3" key="1">
    <citation type="submission" date="2017-03" db="EMBL/GenBank/DDBJ databases">
        <title>Phytopthora megakarya and P. palmivora, two closely related causual agents of cacao black pod achieved similar genome size and gene model numbers by different mechanisms.</title>
        <authorList>
            <person name="Ali S."/>
            <person name="Shao J."/>
            <person name="Larry D.J."/>
            <person name="Kronmiller B."/>
            <person name="Shen D."/>
            <person name="Strem M.D."/>
            <person name="Melnick R.L."/>
            <person name="Guiltinan M.J."/>
            <person name="Tyler B.M."/>
            <person name="Meinhardt L.W."/>
            <person name="Bailey B.A."/>
        </authorList>
    </citation>
    <scope>NUCLEOTIDE SEQUENCE [LARGE SCALE GENOMIC DNA]</scope>
    <source>
        <strain evidence="3">zdho120</strain>
    </source>
</reference>
<dbReference type="SUPFAM" id="SSF53098">
    <property type="entry name" value="Ribonuclease H-like"/>
    <property type="match status" value="1"/>
</dbReference>
<dbReference type="Proteomes" id="UP000198211">
    <property type="component" value="Unassembled WGS sequence"/>
</dbReference>
<dbReference type="GO" id="GO:0004523">
    <property type="term" value="F:RNA-DNA hybrid ribonuclease activity"/>
    <property type="evidence" value="ECO:0007669"/>
    <property type="project" value="InterPro"/>
</dbReference>
<dbReference type="InterPro" id="IPR012337">
    <property type="entry name" value="RNaseH-like_sf"/>
</dbReference>
<organism evidence="2 3">
    <name type="scientific">Phytophthora megakarya</name>
    <dbReference type="NCBI Taxonomy" id="4795"/>
    <lineage>
        <taxon>Eukaryota</taxon>
        <taxon>Sar</taxon>
        <taxon>Stramenopiles</taxon>
        <taxon>Oomycota</taxon>
        <taxon>Peronosporomycetes</taxon>
        <taxon>Peronosporales</taxon>
        <taxon>Peronosporaceae</taxon>
        <taxon>Phytophthora</taxon>
    </lineage>
</organism>
<feature type="domain" description="RNase H type-1" evidence="1">
    <location>
        <begin position="1"/>
        <end position="99"/>
    </location>
</feature>
<sequence>MSSLSLASRRTTNSVAEYQGLFVGLSRAHQLKLREIHVVGDSAMIISQLRARRTPKAPHLVKFYDQCRRLVDRIHVKNWSHHLRDFNKAADKLANSAMDDCTSRQIFYLDLPGISPRWSSVLRLADGDIAQWQDAYLVSGADS</sequence>
<dbReference type="Pfam" id="PF13456">
    <property type="entry name" value="RVT_3"/>
    <property type="match status" value="1"/>
</dbReference>
<dbReference type="InterPro" id="IPR053151">
    <property type="entry name" value="RNase_H-like"/>
</dbReference>
<dbReference type="InterPro" id="IPR036397">
    <property type="entry name" value="RNaseH_sf"/>
</dbReference>
<gene>
    <name evidence="2" type="ORF">PHMEG_00013394</name>
</gene>
<comment type="caution">
    <text evidence="2">The sequence shown here is derived from an EMBL/GenBank/DDBJ whole genome shotgun (WGS) entry which is preliminary data.</text>
</comment>
<dbReference type="PROSITE" id="PS50879">
    <property type="entry name" value="RNASE_H_1"/>
    <property type="match status" value="1"/>
</dbReference>
<accession>A0A225W8G5</accession>
<dbReference type="EMBL" id="NBNE01001616">
    <property type="protein sequence ID" value="OWZ13297.1"/>
    <property type="molecule type" value="Genomic_DNA"/>
</dbReference>
<dbReference type="GO" id="GO:0003676">
    <property type="term" value="F:nucleic acid binding"/>
    <property type="evidence" value="ECO:0007669"/>
    <property type="project" value="InterPro"/>
</dbReference>
<proteinExistence type="predicted"/>
<dbReference type="Gene3D" id="3.30.420.10">
    <property type="entry name" value="Ribonuclease H-like superfamily/Ribonuclease H"/>
    <property type="match status" value="1"/>
</dbReference>
<dbReference type="InterPro" id="IPR002156">
    <property type="entry name" value="RNaseH_domain"/>
</dbReference>
<dbReference type="PANTHER" id="PTHR47723">
    <property type="entry name" value="OS05G0353850 PROTEIN"/>
    <property type="match status" value="1"/>
</dbReference>
<protein>
    <recommendedName>
        <fullName evidence="1">RNase H type-1 domain-containing protein</fullName>
    </recommendedName>
</protein>
<dbReference type="AlphaFoldDB" id="A0A225W8G5"/>
<evidence type="ECO:0000313" key="3">
    <source>
        <dbReference type="Proteomes" id="UP000198211"/>
    </source>
</evidence>
<keyword evidence="3" id="KW-1185">Reference proteome</keyword>
<evidence type="ECO:0000313" key="2">
    <source>
        <dbReference type="EMBL" id="OWZ13297.1"/>
    </source>
</evidence>
<dbReference type="PANTHER" id="PTHR47723:SF19">
    <property type="entry name" value="POLYNUCLEOTIDYL TRANSFERASE, RIBONUCLEASE H-LIKE SUPERFAMILY PROTEIN"/>
    <property type="match status" value="1"/>
</dbReference>
<dbReference type="OrthoDB" id="107105at2759"/>